<protein>
    <submittedName>
        <fullName evidence="1">Uncharacterized protein</fullName>
    </submittedName>
</protein>
<dbReference type="AlphaFoldDB" id="A0AAV9W2Y8"/>
<dbReference type="Proteomes" id="UP001370758">
    <property type="component" value="Unassembled WGS sequence"/>
</dbReference>
<comment type="caution">
    <text evidence="1">The sequence shown here is derived from an EMBL/GenBank/DDBJ whole genome shotgun (WGS) entry which is preliminary data.</text>
</comment>
<gene>
    <name evidence="1" type="ORF">TWF481_010945</name>
</gene>
<evidence type="ECO:0000313" key="2">
    <source>
        <dbReference type="Proteomes" id="UP001370758"/>
    </source>
</evidence>
<organism evidence="1 2">
    <name type="scientific">Arthrobotrys musiformis</name>
    <dbReference type="NCBI Taxonomy" id="47236"/>
    <lineage>
        <taxon>Eukaryota</taxon>
        <taxon>Fungi</taxon>
        <taxon>Dikarya</taxon>
        <taxon>Ascomycota</taxon>
        <taxon>Pezizomycotina</taxon>
        <taxon>Orbiliomycetes</taxon>
        <taxon>Orbiliales</taxon>
        <taxon>Orbiliaceae</taxon>
        <taxon>Arthrobotrys</taxon>
    </lineage>
</organism>
<sequence length="60" mass="6536">MACHPSTQIAPDNAGSLPMVSRIQGDREKRIPTNNPSRAVEVAKMAILIFILGLRPTTYS</sequence>
<dbReference type="EMBL" id="JAVHJL010000008">
    <property type="protein sequence ID" value="KAK6498354.1"/>
    <property type="molecule type" value="Genomic_DNA"/>
</dbReference>
<reference evidence="1 2" key="1">
    <citation type="submission" date="2023-08" db="EMBL/GenBank/DDBJ databases">
        <authorList>
            <person name="Palmer J.M."/>
        </authorList>
    </citation>
    <scope>NUCLEOTIDE SEQUENCE [LARGE SCALE GENOMIC DNA]</scope>
    <source>
        <strain evidence="1 2">TWF481</strain>
    </source>
</reference>
<name>A0AAV9W2Y8_9PEZI</name>
<accession>A0AAV9W2Y8</accession>
<keyword evidence="2" id="KW-1185">Reference proteome</keyword>
<evidence type="ECO:0000313" key="1">
    <source>
        <dbReference type="EMBL" id="KAK6498354.1"/>
    </source>
</evidence>
<proteinExistence type="predicted"/>